<dbReference type="AlphaFoldDB" id="A0A8D9LTB0"/>
<dbReference type="EMBL" id="LS974617">
    <property type="protein sequence ID" value="CAG7886073.1"/>
    <property type="molecule type" value="Genomic_DNA"/>
</dbReference>
<evidence type="ECO:0000313" key="1">
    <source>
        <dbReference type="EMBL" id="CAG7886073.1"/>
    </source>
</evidence>
<name>A0A8D9LTB0_BRACM</name>
<dbReference type="Gramene" id="A01p01490.2_BraZ1">
    <property type="protein sequence ID" value="A01p01490.2_BraZ1.CDS"/>
    <property type="gene ID" value="A01g01490.2_BraZ1"/>
</dbReference>
<evidence type="ECO:0000313" key="2">
    <source>
        <dbReference type="Proteomes" id="UP000694005"/>
    </source>
</evidence>
<organism evidence="1 2">
    <name type="scientific">Brassica campestris</name>
    <name type="common">Field mustard</name>
    <dbReference type="NCBI Taxonomy" id="3711"/>
    <lineage>
        <taxon>Eukaryota</taxon>
        <taxon>Viridiplantae</taxon>
        <taxon>Streptophyta</taxon>
        <taxon>Embryophyta</taxon>
        <taxon>Tracheophyta</taxon>
        <taxon>Spermatophyta</taxon>
        <taxon>Magnoliopsida</taxon>
        <taxon>eudicotyledons</taxon>
        <taxon>Gunneridae</taxon>
        <taxon>Pentapetalae</taxon>
        <taxon>rosids</taxon>
        <taxon>malvids</taxon>
        <taxon>Brassicales</taxon>
        <taxon>Brassicaceae</taxon>
        <taxon>Brassiceae</taxon>
        <taxon>Brassica</taxon>
    </lineage>
</organism>
<protein>
    <submittedName>
        <fullName evidence="1">Uncharacterized protein</fullName>
    </submittedName>
</protein>
<proteinExistence type="predicted"/>
<accession>A0A8D9LTB0</accession>
<gene>
    <name evidence="1" type="ORF">BRAPAZ1V2_A01P01490.2</name>
</gene>
<reference evidence="1 2" key="1">
    <citation type="submission" date="2021-07" db="EMBL/GenBank/DDBJ databases">
        <authorList>
            <consortium name="Genoscope - CEA"/>
            <person name="William W."/>
        </authorList>
    </citation>
    <scope>NUCLEOTIDE SEQUENCE [LARGE SCALE GENOMIC DNA]</scope>
</reference>
<sequence>MIKLGPLDESSPSSSSLIAKELFFTAVYIKLSFS</sequence>
<dbReference type="Proteomes" id="UP000694005">
    <property type="component" value="Chromosome A01"/>
</dbReference>